<evidence type="ECO:0000313" key="9">
    <source>
        <dbReference type="EMBL" id="SVA14845.1"/>
    </source>
</evidence>
<dbReference type="Gene3D" id="1.10.3720.10">
    <property type="entry name" value="MetI-like"/>
    <property type="match status" value="1"/>
</dbReference>
<keyword evidence="5 7" id="KW-1133">Transmembrane helix</keyword>
<proteinExistence type="predicted"/>
<keyword evidence="2" id="KW-0813">Transport</keyword>
<name>A0A381TFD1_9ZZZZ</name>
<dbReference type="PANTHER" id="PTHR43386:SF1">
    <property type="entry name" value="D,D-DIPEPTIDE TRANSPORT SYSTEM PERMEASE PROTEIN DDPC-RELATED"/>
    <property type="match status" value="1"/>
</dbReference>
<feature type="transmembrane region" description="Helical" evidence="7">
    <location>
        <begin position="247"/>
        <end position="271"/>
    </location>
</feature>
<sequence length="328" mass="35725">MSKCLLHFPVILGSGFVCLFIILGVFAPYVSPVSPNTQILEYRNKPPGFSGTVLYFRYRKNLPVQSVAVRSYKKTVNGVYYTDFIGRGFFLENKKLEKEWVKSFTFILGSDQFGRDVLSRIIFGARVSLSVGICASTLSLLIGVLLGGVAGFFGRHIETFIMRLTDIMFGFPVLLFLIAITTVFEPNLMVVFIAIGVVTWPGMARLVRGQVLSIKTQEYVLAARALGLGSGDVLWKHVFPNCISPIIVAYTLGVGSAILAEASLSFLGLGAQPPTASWGSMISLGKDFIRTAPWISVAPGAVIAITVLGFNLVGDSIRDHLDPKMNSK</sequence>
<dbReference type="GO" id="GO:0055085">
    <property type="term" value="P:transmembrane transport"/>
    <property type="evidence" value="ECO:0007669"/>
    <property type="project" value="InterPro"/>
</dbReference>
<dbReference type="AlphaFoldDB" id="A0A381TFD1"/>
<dbReference type="Pfam" id="PF00528">
    <property type="entry name" value="BPD_transp_1"/>
    <property type="match status" value="1"/>
</dbReference>
<dbReference type="InterPro" id="IPR050366">
    <property type="entry name" value="BP-dependent_transpt_permease"/>
</dbReference>
<comment type="subcellular location">
    <subcellularLocation>
        <location evidence="1">Cell membrane</location>
        <topology evidence="1">Multi-pass membrane protein</topology>
    </subcellularLocation>
</comment>
<evidence type="ECO:0000256" key="6">
    <source>
        <dbReference type="ARBA" id="ARBA00023136"/>
    </source>
</evidence>
<evidence type="ECO:0000256" key="5">
    <source>
        <dbReference type="ARBA" id="ARBA00022989"/>
    </source>
</evidence>
<evidence type="ECO:0000256" key="4">
    <source>
        <dbReference type="ARBA" id="ARBA00022692"/>
    </source>
</evidence>
<feature type="domain" description="ABC transmembrane type-1" evidence="8">
    <location>
        <begin position="125"/>
        <end position="314"/>
    </location>
</feature>
<gene>
    <name evidence="9" type="ORF">METZ01_LOCUS67699</name>
</gene>
<dbReference type="EMBL" id="UINC01004509">
    <property type="protein sequence ID" value="SVA14845.1"/>
    <property type="molecule type" value="Genomic_DNA"/>
</dbReference>
<feature type="transmembrane region" description="Helical" evidence="7">
    <location>
        <begin position="188"/>
        <end position="207"/>
    </location>
</feature>
<evidence type="ECO:0000256" key="7">
    <source>
        <dbReference type="SAM" id="Phobius"/>
    </source>
</evidence>
<dbReference type="GO" id="GO:0005886">
    <property type="term" value="C:plasma membrane"/>
    <property type="evidence" value="ECO:0007669"/>
    <property type="project" value="UniProtKB-SubCell"/>
</dbReference>
<feature type="transmembrane region" description="Helical" evidence="7">
    <location>
        <begin position="291"/>
        <end position="314"/>
    </location>
</feature>
<organism evidence="9">
    <name type="scientific">marine metagenome</name>
    <dbReference type="NCBI Taxonomy" id="408172"/>
    <lineage>
        <taxon>unclassified sequences</taxon>
        <taxon>metagenomes</taxon>
        <taxon>ecological metagenomes</taxon>
    </lineage>
</organism>
<keyword evidence="3" id="KW-1003">Cell membrane</keyword>
<evidence type="ECO:0000256" key="3">
    <source>
        <dbReference type="ARBA" id="ARBA00022475"/>
    </source>
</evidence>
<dbReference type="Pfam" id="PF12911">
    <property type="entry name" value="OppC_N"/>
    <property type="match status" value="1"/>
</dbReference>
<dbReference type="PANTHER" id="PTHR43386">
    <property type="entry name" value="OLIGOPEPTIDE TRANSPORT SYSTEM PERMEASE PROTEIN APPC"/>
    <property type="match status" value="1"/>
</dbReference>
<keyword evidence="6 7" id="KW-0472">Membrane</keyword>
<accession>A0A381TFD1</accession>
<protein>
    <recommendedName>
        <fullName evidence="8">ABC transmembrane type-1 domain-containing protein</fullName>
    </recommendedName>
</protein>
<feature type="transmembrane region" description="Helical" evidence="7">
    <location>
        <begin position="129"/>
        <end position="154"/>
    </location>
</feature>
<dbReference type="InterPro" id="IPR025966">
    <property type="entry name" value="OppC_N"/>
</dbReference>
<keyword evidence="4 7" id="KW-0812">Transmembrane</keyword>
<feature type="transmembrane region" description="Helical" evidence="7">
    <location>
        <begin position="6"/>
        <end position="30"/>
    </location>
</feature>
<reference evidence="9" key="1">
    <citation type="submission" date="2018-05" db="EMBL/GenBank/DDBJ databases">
        <authorList>
            <person name="Lanie J.A."/>
            <person name="Ng W.-L."/>
            <person name="Kazmierczak K.M."/>
            <person name="Andrzejewski T.M."/>
            <person name="Davidsen T.M."/>
            <person name="Wayne K.J."/>
            <person name="Tettelin H."/>
            <person name="Glass J.I."/>
            <person name="Rusch D."/>
            <person name="Podicherti R."/>
            <person name="Tsui H.-C.T."/>
            <person name="Winkler M.E."/>
        </authorList>
    </citation>
    <scope>NUCLEOTIDE SEQUENCE</scope>
</reference>
<evidence type="ECO:0000256" key="2">
    <source>
        <dbReference type="ARBA" id="ARBA00022448"/>
    </source>
</evidence>
<dbReference type="InterPro" id="IPR000515">
    <property type="entry name" value="MetI-like"/>
</dbReference>
<dbReference type="CDD" id="cd06261">
    <property type="entry name" value="TM_PBP2"/>
    <property type="match status" value="1"/>
</dbReference>
<dbReference type="InterPro" id="IPR035906">
    <property type="entry name" value="MetI-like_sf"/>
</dbReference>
<evidence type="ECO:0000256" key="1">
    <source>
        <dbReference type="ARBA" id="ARBA00004651"/>
    </source>
</evidence>
<dbReference type="SUPFAM" id="SSF161098">
    <property type="entry name" value="MetI-like"/>
    <property type="match status" value="1"/>
</dbReference>
<evidence type="ECO:0000259" key="8">
    <source>
        <dbReference type="PROSITE" id="PS50928"/>
    </source>
</evidence>
<feature type="transmembrane region" description="Helical" evidence="7">
    <location>
        <begin position="160"/>
        <end position="181"/>
    </location>
</feature>
<dbReference type="PROSITE" id="PS50928">
    <property type="entry name" value="ABC_TM1"/>
    <property type="match status" value="1"/>
</dbReference>